<comment type="subcellular location">
    <subcellularLocation>
        <location evidence="1">Membrane</location>
    </subcellularLocation>
</comment>
<dbReference type="Pfam" id="PF25940">
    <property type="entry name" value="LcnD_C"/>
    <property type="match status" value="1"/>
</dbReference>
<sequence>MRNIFKISSLGILFLALLPACNTNENESDAYGNFEAVDYTISAENSGKILHLNLEEGDVFTQATEVGVIDTTQLYLQREQLKSQRKSIAAGIKNILSRIAVYEEQKSIMEKDQARIDQMFRDKAATQKDVDDIHGNILVVQKQIQSVKTENAKVFGELESIDRKMDAISDMIQKSRIFVPKAATVLEKYHETYEMVNAGTPLFKLADLRSLDLRVYVSGDQLPEIKLGQQVKVIIDKQGEQEQSLSGKITWISAQSEFTPKIIQTKKERVKLVYAVKVRVENDGRLKIGMPGEIRWK</sequence>
<dbReference type="PANTHER" id="PTHR30469">
    <property type="entry name" value="MULTIDRUG RESISTANCE PROTEIN MDTA"/>
    <property type="match status" value="1"/>
</dbReference>
<dbReference type="GO" id="GO:1990281">
    <property type="term" value="C:efflux pump complex"/>
    <property type="evidence" value="ECO:0007669"/>
    <property type="project" value="TreeGrafter"/>
</dbReference>
<dbReference type="PANTHER" id="PTHR30469:SF15">
    <property type="entry name" value="HLYD FAMILY OF SECRETION PROTEINS"/>
    <property type="match status" value="1"/>
</dbReference>
<keyword evidence="3" id="KW-1133">Transmembrane helix</keyword>
<dbReference type="EMBL" id="RJJX01000002">
    <property type="protein sequence ID" value="RUT79570.1"/>
    <property type="molecule type" value="Genomic_DNA"/>
</dbReference>
<evidence type="ECO:0000256" key="2">
    <source>
        <dbReference type="ARBA" id="ARBA00022692"/>
    </source>
</evidence>
<dbReference type="Gene3D" id="2.40.30.170">
    <property type="match status" value="1"/>
</dbReference>
<feature type="domain" description="LcnD-like C-terminal" evidence="6">
    <location>
        <begin position="210"/>
        <end position="259"/>
    </location>
</feature>
<reference evidence="7 8" key="1">
    <citation type="submission" date="2018-11" db="EMBL/GenBank/DDBJ databases">
        <title>Parancylomarina longa gen. nov., sp. nov., isolated from sediments of southern Okinawa.</title>
        <authorList>
            <person name="Fu T."/>
        </authorList>
    </citation>
    <scope>NUCLEOTIDE SEQUENCE [LARGE SCALE GENOMIC DNA]</scope>
    <source>
        <strain evidence="7 8">T3-2 S1-C</strain>
    </source>
</reference>
<protein>
    <submittedName>
        <fullName evidence="7">HlyD family efflux transporter periplasmic adaptor subunit</fullName>
    </submittedName>
</protein>
<keyword evidence="2" id="KW-0812">Transmembrane</keyword>
<evidence type="ECO:0000313" key="8">
    <source>
        <dbReference type="Proteomes" id="UP000282985"/>
    </source>
</evidence>
<proteinExistence type="predicted"/>
<dbReference type="AlphaFoldDB" id="A0A434AYF6"/>
<evidence type="ECO:0000313" key="7">
    <source>
        <dbReference type="EMBL" id="RUT79570.1"/>
    </source>
</evidence>
<organism evidence="7 8">
    <name type="scientific">Ancylomarina longa</name>
    <dbReference type="NCBI Taxonomy" id="2487017"/>
    <lineage>
        <taxon>Bacteria</taxon>
        <taxon>Pseudomonadati</taxon>
        <taxon>Bacteroidota</taxon>
        <taxon>Bacteroidia</taxon>
        <taxon>Marinilabiliales</taxon>
        <taxon>Marinifilaceae</taxon>
        <taxon>Ancylomarina</taxon>
    </lineage>
</organism>
<feature type="chain" id="PRO_5019542657" evidence="5">
    <location>
        <begin position="23"/>
        <end position="297"/>
    </location>
</feature>
<keyword evidence="5" id="KW-0732">Signal</keyword>
<dbReference type="Proteomes" id="UP000282985">
    <property type="component" value="Unassembled WGS sequence"/>
</dbReference>
<comment type="caution">
    <text evidence="7">The sequence shown here is derived from an EMBL/GenBank/DDBJ whole genome shotgun (WGS) entry which is preliminary data.</text>
</comment>
<dbReference type="OrthoDB" id="9778236at2"/>
<evidence type="ECO:0000256" key="3">
    <source>
        <dbReference type="ARBA" id="ARBA00022989"/>
    </source>
</evidence>
<keyword evidence="8" id="KW-1185">Reference proteome</keyword>
<dbReference type="GO" id="GO:0015562">
    <property type="term" value="F:efflux transmembrane transporter activity"/>
    <property type="evidence" value="ECO:0007669"/>
    <property type="project" value="TreeGrafter"/>
</dbReference>
<dbReference type="RefSeq" id="WP_127342391.1">
    <property type="nucleotide sequence ID" value="NZ_RJJX01000002.1"/>
</dbReference>
<feature type="signal peptide" evidence="5">
    <location>
        <begin position="1"/>
        <end position="22"/>
    </location>
</feature>
<gene>
    <name evidence="7" type="ORF">DLK05_02445</name>
</gene>
<evidence type="ECO:0000256" key="5">
    <source>
        <dbReference type="SAM" id="SignalP"/>
    </source>
</evidence>
<evidence type="ECO:0000256" key="1">
    <source>
        <dbReference type="ARBA" id="ARBA00004370"/>
    </source>
</evidence>
<accession>A0A434AYF6</accession>
<evidence type="ECO:0000256" key="4">
    <source>
        <dbReference type="ARBA" id="ARBA00023136"/>
    </source>
</evidence>
<dbReference type="InterPro" id="IPR058795">
    <property type="entry name" value="LcnD_C"/>
</dbReference>
<name>A0A434AYF6_9BACT</name>
<evidence type="ECO:0000259" key="6">
    <source>
        <dbReference type="Pfam" id="PF25940"/>
    </source>
</evidence>
<keyword evidence="4" id="KW-0472">Membrane</keyword>